<dbReference type="PROSITE" id="PS50987">
    <property type="entry name" value="HTH_ARSR_2"/>
    <property type="match status" value="1"/>
</dbReference>
<dbReference type="CDD" id="cd00090">
    <property type="entry name" value="HTH_ARSR"/>
    <property type="match status" value="1"/>
</dbReference>
<dbReference type="AlphaFoldDB" id="A0A1M5SC91"/>
<evidence type="ECO:0000256" key="2">
    <source>
        <dbReference type="ARBA" id="ARBA00023125"/>
    </source>
</evidence>
<keyword evidence="1" id="KW-0805">Transcription regulation</keyword>
<dbReference type="OrthoDB" id="9798835at2"/>
<evidence type="ECO:0000313" key="6">
    <source>
        <dbReference type="Proteomes" id="UP000243255"/>
    </source>
</evidence>
<gene>
    <name evidence="5" type="ORF">SAMN04488530_13916</name>
</gene>
<dbReference type="PANTHER" id="PTHR43132:SF2">
    <property type="entry name" value="ARSENICAL RESISTANCE OPERON REPRESSOR ARSR-RELATED"/>
    <property type="match status" value="1"/>
</dbReference>
<dbReference type="GO" id="GO:0003677">
    <property type="term" value="F:DNA binding"/>
    <property type="evidence" value="ECO:0007669"/>
    <property type="project" value="UniProtKB-KW"/>
</dbReference>
<dbReference type="InterPro" id="IPR011991">
    <property type="entry name" value="ArsR-like_HTH"/>
</dbReference>
<keyword evidence="6" id="KW-1185">Reference proteome</keyword>
<dbReference type="InterPro" id="IPR036390">
    <property type="entry name" value="WH_DNA-bd_sf"/>
</dbReference>
<evidence type="ECO:0000313" key="5">
    <source>
        <dbReference type="EMBL" id="SHH36232.1"/>
    </source>
</evidence>
<feature type="domain" description="HTH arsR-type" evidence="4">
    <location>
        <begin position="1"/>
        <end position="94"/>
    </location>
</feature>
<dbReference type="InterPro" id="IPR051011">
    <property type="entry name" value="Metal_resp_trans_reg"/>
</dbReference>
<dbReference type="GO" id="GO:0003700">
    <property type="term" value="F:DNA-binding transcription factor activity"/>
    <property type="evidence" value="ECO:0007669"/>
    <property type="project" value="InterPro"/>
</dbReference>
<evidence type="ECO:0000256" key="3">
    <source>
        <dbReference type="ARBA" id="ARBA00023163"/>
    </source>
</evidence>
<protein>
    <submittedName>
        <fullName evidence="5">Transcriptional regulator, ArsR family</fullName>
    </submittedName>
</protein>
<dbReference type="STRING" id="1121321.SAMN04488530_13916"/>
<organism evidence="5 6">
    <name type="scientific">Asaccharospora irregularis DSM 2635</name>
    <dbReference type="NCBI Taxonomy" id="1121321"/>
    <lineage>
        <taxon>Bacteria</taxon>
        <taxon>Bacillati</taxon>
        <taxon>Bacillota</taxon>
        <taxon>Clostridia</taxon>
        <taxon>Peptostreptococcales</taxon>
        <taxon>Peptostreptococcaceae</taxon>
        <taxon>Asaccharospora</taxon>
    </lineage>
</organism>
<dbReference type="EMBL" id="FQWX01000039">
    <property type="protein sequence ID" value="SHH36232.1"/>
    <property type="molecule type" value="Genomic_DNA"/>
</dbReference>
<evidence type="ECO:0000259" key="4">
    <source>
        <dbReference type="PROSITE" id="PS50987"/>
    </source>
</evidence>
<dbReference type="Gene3D" id="1.10.10.10">
    <property type="entry name" value="Winged helix-like DNA-binding domain superfamily/Winged helix DNA-binding domain"/>
    <property type="match status" value="1"/>
</dbReference>
<evidence type="ECO:0000256" key="1">
    <source>
        <dbReference type="ARBA" id="ARBA00023015"/>
    </source>
</evidence>
<dbReference type="RefSeq" id="WP_073127351.1">
    <property type="nucleotide sequence ID" value="NZ_BAABCH010000014.1"/>
</dbReference>
<dbReference type="SUPFAM" id="SSF46785">
    <property type="entry name" value="Winged helix' DNA-binding domain"/>
    <property type="match status" value="1"/>
</dbReference>
<sequence length="107" mass="12508">MNYSYAEYALMFKALSDETRLKILNMLSENELCACNILDEVNITQPTLSYHMKMLIECDLVSGRKDGSWMKYTLKNNKILELKDFLLEVDKSKENLSKDDDRCNLNK</sequence>
<dbReference type="InterPro" id="IPR001845">
    <property type="entry name" value="HTH_ArsR_DNA-bd_dom"/>
</dbReference>
<keyword evidence="2" id="KW-0238">DNA-binding</keyword>
<dbReference type="Pfam" id="PF01022">
    <property type="entry name" value="HTH_5"/>
    <property type="match status" value="1"/>
</dbReference>
<dbReference type="NCBIfam" id="NF033788">
    <property type="entry name" value="HTH_metalloreg"/>
    <property type="match status" value="1"/>
</dbReference>
<name>A0A1M5SC91_9FIRM</name>
<dbReference type="SMART" id="SM00418">
    <property type="entry name" value="HTH_ARSR"/>
    <property type="match status" value="1"/>
</dbReference>
<dbReference type="Proteomes" id="UP000243255">
    <property type="component" value="Unassembled WGS sequence"/>
</dbReference>
<accession>A0A1M5SC91</accession>
<proteinExistence type="predicted"/>
<keyword evidence="3" id="KW-0804">Transcription</keyword>
<dbReference type="PANTHER" id="PTHR43132">
    <property type="entry name" value="ARSENICAL RESISTANCE OPERON REPRESSOR ARSR-RELATED"/>
    <property type="match status" value="1"/>
</dbReference>
<dbReference type="InterPro" id="IPR036388">
    <property type="entry name" value="WH-like_DNA-bd_sf"/>
</dbReference>
<dbReference type="PRINTS" id="PR00778">
    <property type="entry name" value="HTHARSR"/>
</dbReference>
<reference evidence="6" key="1">
    <citation type="submission" date="2016-11" db="EMBL/GenBank/DDBJ databases">
        <authorList>
            <person name="Varghese N."/>
            <person name="Submissions S."/>
        </authorList>
    </citation>
    <scope>NUCLEOTIDE SEQUENCE [LARGE SCALE GENOMIC DNA]</scope>
    <source>
        <strain evidence="6">DSM 2635</strain>
    </source>
</reference>